<feature type="transmembrane region" description="Helical" evidence="8">
    <location>
        <begin position="278"/>
        <end position="300"/>
    </location>
</feature>
<dbReference type="PANTHER" id="PTHR36838">
    <property type="entry name" value="AUXIN EFFLUX CARRIER FAMILY PROTEIN"/>
    <property type="match status" value="1"/>
</dbReference>
<protein>
    <submittedName>
        <fullName evidence="9">Efflux protein</fullName>
    </submittedName>
</protein>
<dbReference type="PATRIC" id="fig|1141662.3.peg.1833"/>
<accession>K8WN30</accession>
<comment type="caution">
    <text evidence="9">The sequence shown here is derived from an EMBL/GenBank/DDBJ whole genome shotgun (WGS) entry which is preliminary data.</text>
</comment>
<keyword evidence="7 8" id="KW-0472">Membrane</keyword>
<keyword evidence="5 8" id="KW-0812">Transmembrane</keyword>
<evidence type="ECO:0000256" key="4">
    <source>
        <dbReference type="ARBA" id="ARBA00022475"/>
    </source>
</evidence>
<dbReference type="OrthoDB" id="9805563at2"/>
<sequence length="301" mass="32824">MLTILFALWPLFALIMLGFYLRRNTFFDVAFWQGAERINYYVLFPALFISSLAVAPLDNPSLPRLSVVLLATLLISLIFFILFKVIKKTPTNKFGVNVQGALRFNTYLGLAIINDLYGAEGIAISAVILAILTPVCNIISVIALSDINELSLKKLLLTIFKNPLILACLIGFLLNITNIGLPFNSLQLFKLMASASLPLGLLCVGAALQIPAIRYSFYAILTNSVVRLLGMPILALLVASYFGLSGLDFQLLVIFFAIPTAPNAYIMAKQLGGDSQLMAGIITFQTLVSILTLPIIISMIA</sequence>
<dbReference type="Gene3D" id="1.20.1530.20">
    <property type="match status" value="1"/>
</dbReference>
<evidence type="ECO:0000256" key="1">
    <source>
        <dbReference type="ARBA" id="ARBA00004651"/>
    </source>
</evidence>
<keyword evidence="4" id="KW-1003">Cell membrane</keyword>
<feature type="transmembrane region" description="Helical" evidence="8">
    <location>
        <begin position="225"/>
        <end position="243"/>
    </location>
</feature>
<dbReference type="STRING" id="1141662.OOA_09056"/>
<dbReference type="InterPro" id="IPR038770">
    <property type="entry name" value="Na+/solute_symporter_sf"/>
</dbReference>
<feature type="transmembrane region" description="Helical" evidence="8">
    <location>
        <begin position="38"/>
        <end position="55"/>
    </location>
</feature>
<evidence type="ECO:0000313" key="10">
    <source>
        <dbReference type="Proteomes" id="UP000009336"/>
    </source>
</evidence>
<comment type="similarity">
    <text evidence="2">Belongs to the auxin efflux carrier (TC 2.A.69) family.</text>
</comment>
<evidence type="ECO:0000256" key="5">
    <source>
        <dbReference type="ARBA" id="ARBA00022692"/>
    </source>
</evidence>
<dbReference type="PANTHER" id="PTHR36838:SF4">
    <property type="entry name" value="AUXIN EFFLUX CARRIER FAMILY PROTEIN"/>
    <property type="match status" value="1"/>
</dbReference>
<dbReference type="Proteomes" id="UP000009336">
    <property type="component" value="Unassembled WGS sequence"/>
</dbReference>
<feature type="transmembrane region" description="Helical" evidence="8">
    <location>
        <begin position="6"/>
        <end position="26"/>
    </location>
</feature>
<name>K8WN30_9GAMM</name>
<dbReference type="GO" id="GO:0005886">
    <property type="term" value="C:plasma membrane"/>
    <property type="evidence" value="ECO:0007669"/>
    <property type="project" value="UniProtKB-SubCell"/>
</dbReference>
<evidence type="ECO:0000256" key="2">
    <source>
        <dbReference type="ARBA" id="ARBA00010145"/>
    </source>
</evidence>
<evidence type="ECO:0000313" key="9">
    <source>
        <dbReference type="EMBL" id="EKT62028.1"/>
    </source>
</evidence>
<gene>
    <name evidence="9" type="ORF">OOA_09056</name>
</gene>
<feature type="transmembrane region" description="Helical" evidence="8">
    <location>
        <begin position="164"/>
        <end position="183"/>
    </location>
</feature>
<evidence type="ECO:0000256" key="7">
    <source>
        <dbReference type="ARBA" id="ARBA00023136"/>
    </source>
</evidence>
<dbReference type="EMBL" id="AKKL01000022">
    <property type="protein sequence ID" value="EKT62028.1"/>
    <property type="molecule type" value="Genomic_DNA"/>
</dbReference>
<dbReference type="eggNOG" id="COG0679">
    <property type="taxonomic scope" value="Bacteria"/>
</dbReference>
<organism evidence="9 10">
    <name type="scientific">Providencia burhodogranariea DSM 19968</name>
    <dbReference type="NCBI Taxonomy" id="1141662"/>
    <lineage>
        <taxon>Bacteria</taxon>
        <taxon>Pseudomonadati</taxon>
        <taxon>Pseudomonadota</taxon>
        <taxon>Gammaproteobacteria</taxon>
        <taxon>Enterobacterales</taxon>
        <taxon>Morganellaceae</taxon>
        <taxon>Providencia</taxon>
    </lineage>
</organism>
<keyword evidence="6 8" id="KW-1133">Transmembrane helix</keyword>
<feature type="transmembrane region" description="Helical" evidence="8">
    <location>
        <begin position="195"/>
        <end position="213"/>
    </location>
</feature>
<dbReference type="GO" id="GO:0055085">
    <property type="term" value="P:transmembrane transport"/>
    <property type="evidence" value="ECO:0007669"/>
    <property type="project" value="InterPro"/>
</dbReference>
<evidence type="ECO:0000256" key="8">
    <source>
        <dbReference type="SAM" id="Phobius"/>
    </source>
</evidence>
<comment type="subcellular location">
    <subcellularLocation>
        <location evidence="1">Cell membrane</location>
        <topology evidence="1">Multi-pass membrane protein</topology>
    </subcellularLocation>
</comment>
<reference evidence="9 10" key="1">
    <citation type="journal article" date="2012" name="BMC Genomics">
        <title>Comparative genomics of bacteria in the genus Providencia isolated from wild Drosophila melanogaster.</title>
        <authorList>
            <person name="Galac M.R."/>
            <person name="Lazzaro B.P."/>
        </authorList>
    </citation>
    <scope>NUCLEOTIDE SEQUENCE [LARGE SCALE GENOMIC DNA]</scope>
    <source>
        <strain evidence="9 10">DSM 19968</strain>
    </source>
</reference>
<keyword evidence="3" id="KW-0813">Transport</keyword>
<proteinExistence type="inferred from homology"/>
<dbReference type="HOGENOM" id="CLU_056175_3_1_6"/>
<evidence type="ECO:0000256" key="3">
    <source>
        <dbReference type="ARBA" id="ARBA00022448"/>
    </source>
</evidence>
<feature type="transmembrane region" description="Helical" evidence="8">
    <location>
        <begin position="67"/>
        <end position="86"/>
    </location>
</feature>
<dbReference type="AlphaFoldDB" id="K8WN30"/>
<evidence type="ECO:0000256" key="6">
    <source>
        <dbReference type="ARBA" id="ARBA00022989"/>
    </source>
</evidence>
<feature type="transmembrane region" description="Helical" evidence="8">
    <location>
        <begin position="123"/>
        <end position="144"/>
    </location>
</feature>
<dbReference type="InterPro" id="IPR004776">
    <property type="entry name" value="Mem_transp_PIN-like"/>
</dbReference>
<dbReference type="RefSeq" id="WP_008911827.1">
    <property type="nucleotide sequence ID" value="NZ_KB233222.1"/>
</dbReference>
<dbReference type="Pfam" id="PF03547">
    <property type="entry name" value="Mem_trans"/>
    <property type="match status" value="1"/>
</dbReference>
<feature type="transmembrane region" description="Helical" evidence="8">
    <location>
        <begin position="249"/>
        <end position="266"/>
    </location>
</feature>
<keyword evidence="10" id="KW-1185">Reference proteome</keyword>